<evidence type="ECO:0000256" key="2">
    <source>
        <dbReference type="ARBA" id="ARBA00004123"/>
    </source>
</evidence>
<dbReference type="GO" id="GO:0046872">
    <property type="term" value="F:metal ion binding"/>
    <property type="evidence" value="ECO:0007669"/>
    <property type="project" value="UniProtKB-KW"/>
</dbReference>
<evidence type="ECO:0000256" key="4">
    <source>
        <dbReference type="ARBA" id="ARBA00022722"/>
    </source>
</evidence>
<protein>
    <submittedName>
        <fullName evidence="9">Uncharacterized protein LOC101243083</fullName>
    </submittedName>
</protein>
<accession>A0A6F9DJM3</accession>
<dbReference type="GO" id="GO:0004518">
    <property type="term" value="F:nuclease activity"/>
    <property type="evidence" value="ECO:0007669"/>
    <property type="project" value="UniProtKB-KW"/>
</dbReference>
<keyword evidence="7" id="KW-0539">Nucleus</keyword>
<name>A0A6F9DJM3_9ASCI</name>
<dbReference type="AlphaFoldDB" id="A0A6F9DJM3"/>
<keyword evidence="6" id="KW-0378">Hydrolase</keyword>
<evidence type="ECO:0000256" key="5">
    <source>
        <dbReference type="ARBA" id="ARBA00022723"/>
    </source>
</evidence>
<evidence type="ECO:0000259" key="8">
    <source>
        <dbReference type="Pfam" id="PF13359"/>
    </source>
</evidence>
<gene>
    <name evidence="9" type="primary">LOC101243083-001</name>
</gene>
<feature type="domain" description="DDE Tnp4" evidence="8">
    <location>
        <begin position="63"/>
        <end position="227"/>
    </location>
</feature>
<evidence type="ECO:0000256" key="6">
    <source>
        <dbReference type="ARBA" id="ARBA00022801"/>
    </source>
</evidence>
<evidence type="ECO:0000313" key="9">
    <source>
        <dbReference type="EMBL" id="CAB3263115.1"/>
    </source>
</evidence>
<comment type="similarity">
    <text evidence="3">Belongs to the HARBI1 family.</text>
</comment>
<comment type="cofactor">
    <cofactor evidence="1">
        <name>a divalent metal cation</name>
        <dbReference type="ChEBI" id="CHEBI:60240"/>
    </cofactor>
</comment>
<organism evidence="9">
    <name type="scientific">Phallusia mammillata</name>
    <dbReference type="NCBI Taxonomy" id="59560"/>
    <lineage>
        <taxon>Eukaryota</taxon>
        <taxon>Metazoa</taxon>
        <taxon>Chordata</taxon>
        <taxon>Tunicata</taxon>
        <taxon>Ascidiacea</taxon>
        <taxon>Phlebobranchia</taxon>
        <taxon>Ascidiidae</taxon>
        <taxon>Phallusia</taxon>
    </lineage>
</organism>
<dbReference type="EMBL" id="LR787253">
    <property type="protein sequence ID" value="CAB3263115.1"/>
    <property type="molecule type" value="mRNA"/>
</dbReference>
<keyword evidence="5" id="KW-0479">Metal-binding</keyword>
<dbReference type="InterPro" id="IPR045249">
    <property type="entry name" value="HARBI1-like"/>
</dbReference>
<evidence type="ECO:0000256" key="1">
    <source>
        <dbReference type="ARBA" id="ARBA00001968"/>
    </source>
</evidence>
<sequence length="301" mass="34260">MLRFIATGDSYSTIAASFRTSKSTIFHAVPETCVMPILSRQDWLKNAEDFDQFWQFPNCVGSVDGKNIVMQAPNNSGSMFYNYKHSHSIVLLAVADSQCRFICVDVGAFGKQSDGSVFANSAFGKMLEANELDLPGCSTLRGSNQVAPYVFVGDEAFALKTNFMRPFPGRNLEEGKRIFNYRLSRARRTVENTFGILSAKWRVFRRPIPLSPCRADAVVKACCVLHNYLRNSYCDDRDFDREDRQGQITDGSWREEGQGFQNIQRQGRRNSDAATKVREIFQHYFSNEGQVTWQLDRVNRC</sequence>
<evidence type="ECO:0000256" key="3">
    <source>
        <dbReference type="ARBA" id="ARBA00006958"/>
    </source>
</evidence>
<reference evidence="9" key="1">
    <citation type="submission" date="2020-04" db="EMBL/GenBank/DDBJ databases">
        <authorList>
            <person name="Neveu A P."/>
        </authorList>
    </citation>
    <scope>NUCLEOTIDE SEQUENCE</scope>
    <source>
        <tissue evidence="9">Whole embryo</tissue>
    </source>
</reference>
<dbReference type="PANTHER" id="PTHR22930">
    <property type="match status" value="1"/>
</dbReference>
<dbReference type="GO" id="GO:0016787">
    <property type="term" value="F:hydrolase activity"/>
    <property type="evidence" value="ECO:0007669"/>
    <property type="project" value="UniProtKB-KW"/>
</dbReference>
<keyword evidence="4" id="KW-0540">Nuclease</keyword>
<dbReference type="Pfam" id="PF13359">
    <property type="entry name" value="DDE_Tnp_4"/>
    <property type="match status" value="1"/>
</dbReference>
<proteinExistence type="evidence at transcript level"/>
<dbReference type="GO" id="GO:0005634">
    <property type="term" value="C:nucleus"/>
    <property type="evidence" value="ECO:0007669"/>
    <property type="project" value="UniProtKB-SubCell"/>
</dbReference>
<evidence type="ECO:0000256" key="7">
    <source>
        <dbReference type="ARBA" id="ARBA00023242"/>
    </source>
</evidence>
<dbReference type="InterPro" id="IPR027806">
    <property type="entry name" value="HARBI1_dom"/>
</dbReference>
<comment type="subcellular location">
    <subcellularLocation>
        <location evidence="2">Nucleus</location>
    </subcellularLocation>
</comment>
<dbReference type="PANTHER" id="PTHR22930:SF269">
    <property type="entry name" value="NUCLEASE HARBI1-LIKE PROTEIN"/>
    <property type="match status" value="1"/>
</dbReference>